<dbReference type="InterPro" id="IPR019587">
    <property type="entry name" value="Polyketide_cyclase/dehydratase"/>
</dbReference>
<dbReference type="Proteomes" id="UP000001409">
    <property type="component" value="Chromosome"/>
</dbReference>
<dbReference type="AlphaFoldDB" id="Q8FPT8"/>
<dbReference type="PANTHER" id="PTHR36166:SF1">
    <property type="entry name" value="SRPBCC DOMAIN-CONTAINING PROTEIN"/>
    <property type="match status" value="1"/>
</dbReference>
<dbReference type="EMBL" id="BA000035">
    <property type="protein sequence ID" value="BAC18210.1"/>
    <property type="molecule type" value="Genomic_DNA"/>
</dbReference>
<organism evidence="2 3">
    <name type="scientific">Corynebacterium efficiens (strain DSM 44549 / YS-314 / AJ 12310 / JCM 11189 / NBRC 100395)</name>
    <dbReference type="NCBI Taxonomy" id="196164"/>
    <lineage>
        <taxon>Bacteria</taxon>
        <taxon>Bacillati</taxon>
        <taxon>Actinomycetota</taxon>
        <taxon>Actinomycetes</taxon>
        <taxon>Mycobacteriales</taxon>
        <taxon>Corynebacteriaceae</taxon>
        <taxon>Corynebacterium</taxon>
    </lineage>
</organism>
<evidence type="ECO:0000256" key="1">
    <source>
        <dbReference type="SAM" id="Phobius"/>
    </source>
</evidence>
<dbReference type="SUPFAM" id="SSF55961">
    <property type="entry name" value="Bet v1-like"/>
    <property type="match status" value="1"/>
</dbReference>
<dbReference type="InterPro" id="IPR023393">
    <property type="entry name" value="START-like_dom_sf"/>
</dbReference>
<dbReference type="Pfam" id="PF10604">
    <property type="entry name" value="Polyketide_cyc2"/>
    <property type="match status" value="1"/>
</dbReference>
<evidence type="ECO:0000313" key="3">
    <source>
        <dbReference type="Proteomes" id="UP000001409"/>
    </source>
</evidence>
<reference evidence="2 3" key="1">
    <citation type="journal article" date="2003" name="Genome Res.">
        <title>Comparative complete genome sequence analysis of the amino acid replacements responsible for the thermostability of Corynebacterium efficiens.</title>
        <authorList>
            <person name="Nishio Y."/>
            <person name="Nakamura Y."/>
            <person name="Kawarabayasi Y."/>
            <person name="Usuda Y."/>
            <person name="Kimura E."/>
            <person name="Sugimoto S."/>
            <person name="Matsui K."/>
            <person name="Yamagishi A."/>
            <person name="Kikuchi H."/>
            <person name="Ikeo K."/>
            <person name="Gojobori T."/>
        </authorList>
    </citation>
    <scope>NUCLEOTIDE SEQUENCE [LARGE SCALE GENOMIC DNA]</scope>
    <source>
        <strain evidence="3">DSM 44549 / YS-314 / AJ 12310 / JCM 11189 / NBRC 100395</strain>
    </source>
</reference>
<keyword evidence="1" id="KW-0812">Transmembrane</keyword>
<dbReference type="OrthoDB" id="191189at2"/>
<sequence length="184" mass="20811">MDNFREDPLRMPFPALLIPLIFWAGVAAFSSWAVSRALPLSATRTVRINASVDEVWDLVTDLGRASEWNDHIVHSSAPEGLEEGRKLRMHTHHPETSRLRASFRPTLTVLEPQTEMTWEAKIIARWVLSVTDTIRLSRVEDNLTEVTQTMTFSGMLSPGVPFLTSIEHLQDTSNAKLKALLEQH</sequence>
<keyword evidence="3" id="KW-1185">Reference proteome</keyword>
<dbReference type="eggNOG" id="COG4891">
    <property type="taxonomic scope" value="Bacteria"/>
</dbReference>
<accession>Q8FPT8</accession>
<dbReference type="HOGENOM" id="CLU_1545022_0_0_11"/>
<accession>C8NL98</accession>
<proteinExistence type="predicted"/>
<name>Q8FPT8_COREF</name>
<dbReference type="PANTHER" id="PTHR36166">
    <property type="entry name" value="CHROMOSOME 9, WHOLE GENOME SHOTGUN SEQUENCE"/>
    <property type="match status" value="1"/>
</dbReference>
<evidence type="ECO:0008006" key="4">
    <source>
        <dbReference type="Google" id="ProtNLM"/>
    </source>
</evidence>
<feature type="transmembrane region" description="Helical" evidence="1">
    <location>
        <begin position="12"/>
        <end position="34"/>
    </location>
</feature>
<dbReference type="CDD" id="cd07822">
    <property type="entry name" value="SRPBCC_4"/>
    <property type="match status" value="1"/>
</dbReference>
<evidence type="ECO:0000313" key="2">
    <source>
        <dbReference type="EMBL" id="BAC18210.1"/>
    </source>
</evidence>
<protein>
    <recommendedName>
        <fullName evidence="4">Coenzyme Q-binding protein COQ10 START domain-containing protein</fullName>
    </recommendedName>
</protein>
<dbReference type="Gene3D" id="3.30.530.20">
    <property type="match status" value="1"/>
</dbReference>
<keyword evidence="1" id="KW-0472">Membrane</keyword>
<dbReference type="KEGG" id="cef:CE1400"/>
<keyword evidence="1" id="KW-1133">Transmembrane helix</keyword>